<evidence type="ECO:0000313" key="3">
    <source>
        <dbReference type="Proteomes" id="UP000593567"/>
    </source>
</evidence>
<organism evidence="2 3">
    <name type="scientific">Bugula neritina</name>
    <name type="common">Brown bryozoan</name>
    <name type="synonym">Sertularia neritina</name>
    <dbReference type="NCBI Taxonomy" id="10212"/>
    <lineage>
        <taxon>Eukaryota</taxon>
        <taxon>Metazoa</taxon>
        <taxon>Spiralia</taxon>
        <taxon>Lophotrochozoa</taxon>
        <taxon>Bryozoa</taxon>
        <taxon>Gymnolaemata</taxon>
        <taxon>Cheilostomatida</taxon>
        <taxon>Flustrina</taxon>
        <taxon>Buguloidea</taxon>
        <taxon>Bugulidae</taxon>
        <taxon>Bugula</taxon>
    </lineage>
</organism>
<dbReference type="SUPFAM" id="SSF56059">
    <property type="entry name" value="Glutathione synthetase ATP-binding domain-like"/>
    <property type="match status" value="1"/>
</dbReference>
<dbReference type="Gene3D" id="3.30.470.110">
    <property type="match status" value="1"/>
</dbReference>
<proteinExistence type="predicted"/>
<dbReference type="InterPro" id="IPR056749">
    <property type="entry name" value="Citrate_synth_N"/>
</dbReference>
<comment type="caution">
    <text evidence="2">The sequence shown here is derived from an EMBL/GenBank/DDBJ whole genome shotgun (WGS) entry which is preliminary data.</text>
</comment>
<evidence type="ECO:0000259" key="1">
    <source>
        <dbReference type="Pfam" id="PF24948"/>
    </source>
</evidence>
<dbReference type="EMBL" id="VXIV02003314">
    <property type="protein sequence ID" value="KAF6018372.1"/>
    <property type="molecule type" value="Genomic_DNA"/>
</dbReference>
<keyword evidence="3" id="KW-1185">Reference proteome</keyword>
<dbReference type="OrthoDB" id="3261737at2759"/>
<sequence>MSNHISAVVDRKEYWLPQVIHHRAACATRTESYVCVYSHRFADTILFHHEGGVDVGDVEAKALKMEVKVGAAVPTAAEISQTLLVNLTDDSVKSLVGKFIEALYKVYRNLHFTYMEINPLVIREGKIYILDLAAKLDQCAEYLCKAEWGEVEYPAPFGRKHILRRPTSRNWTASRERLSNSPY</sequence>
<dbReference type="Pfam" id="PF24948">
    <property type="entry name" value="Citrate_synth_N"/>
    <property type="match status" value="1"/>
</dbReference>
<protein>
    <submittedName>
        <fullName evidence="2">ATPCL</fullName>
    </submittedName>
</protein>
<evidence type="ECO:0000313" key="2">
    <source>
        <dbReference type="EMBL" id="KAF6018372.1"/>
    </source>
</evidence>
<gene>
    <name evidence="2" type="ORF">EB796_023308</name>
</gene>
<dbReference type="Proteomes" id="UP000593567">
    <property type="component" value="Unassembled WGS sequence"/>
</dbReference>
<accession>A0A7J7IWS7</accession>
<name>A0A7J7IWS7_BUGNE</name>
<dbReference type="AlphaFoldDB" id="A0A7J7IWS7"/>
<feature type="domain" description="ATP-citrate synthase ATP-grasp" evidence="1">
    <location>
        <begin position="28"/>
        <end position="148"/>
    </location>
</feature>
<reference evidence="2" key="1">
    <citation type="submission" date="2020-06" db="EMBL/GenBank/DDBJ databases">
        <title>Draft genome of Bugula neritina, a colonial animal packing powerful symbionts and potential medicines.</title>
        <authorList>
            <person name="Rayko M."/>
        </authorList>
    </citation>
    <scope>NUCLEOTIDE SEQUENCE [LARGE SCALE GENOMIC DNA]</scope>
    <source>
        <strain evidence="2">Kwan_BN1</strain>
    </source>
</reference>